<evidence type="ECO:0000256" key="28">
    <source>
        <dbReference type="ARBA" id="ARBA00042403"/>
    </source>
</evidence>
<reference evidence="38" key="2">
    <citation type="submission" date="2025-08" db="UniProtKB">
        <authorList>
            <consortium name="Ensembl"/>
        </authorList>
    </citation>
    <scope>IDENTIFICATION</scope>
    <source>
        <strain evidence="38">2N</strain>
    </source>
</reference>
<dbReference type="GO" id="GO:0004252">
    <property type="term" value="F:serine-type endopeptidase activity"/>
    <property type="evidence" value="ECO:0007669"/>
    <property type="project" value="UniProtKB-EC"/>
</dbReference>
<comment type="catalytic activity">
    <reaction evidence="22">
        <text>Degradation of blood coagulation factors Va and VIIIa.</text>
        <dbReference type="EC" id="3.4.21.69"/>
    </reaction>
</comment>
<dbReference type="Pfam" id="PF00089">
    <property type="entry name" value="Trypsin"/>
    <property type="match status" value="1"/>
</dbReference>
<dbReference type="SMART" id="SM00181">
    <property type="entry name" value="EGF"/>
    <property type="match status" value="2"/>
</dbReference>
<dbReference type="PROSITE" id="PS00011">
    <property type="entry name" value="GLA_1"/>
    <property type="match status" value="1"/>
</dbReference>
<dbReference type="GO" id="GO:0005783">
    <property type="term" value="C:endoplasmic reticulum"/>
    <property type="evidence" value="ECO:0007669"/>
    <property type="project" value="UniProtKB-SubCell"/>
</dbReference>
<dbReference type="InterPro" id="IPR000742">
    <property type="entry name" value="EGF"/>
</dbReference>
<keyword evidence="19 31" id="KW-1015">Disulfide bond</keyword>
<evidence type="ECO:0000256" key="9">
    <source>
        <dbReference type="ARBA" id="ARBA00022696"/>
    </source>
</evidence>
<dbReference type="InterPro" id="IPR000294">
    <property type="entry name" value="GLA_domain"/>
</dbReference>
<dbReference type="STRING" id="10141.ENSCPOP00000011557"/>
<dbReference type="GO" id="GO:0005615">
    <property type="term" value="C:extracellular space"/>
    <property type="evidence" value="ECO:0007669"/>
    <property type="project" value="TreeGrafter"/>
</dbReference>
<dbReference type="InterPro" id="IPR001254">
    <property type="entry name" value="Trypsin_dom"/>
</dbReference>
<comment type="subunit">
    <text evidence="24">Synthesized as a single chain precursor, which is cleaved into a light chain and a heavy chain held together by a disulfide bond. The enzyme is then activated by thrombin, which cleaves a tetradecapeptide from the amino end of the heavy chain; this reaction, which occurs at the surface of endothelial cells, is strongly promoted by thrombomodulin.</text>
</comment>
<feature type="domain" description="Gla" evidence="37">
    <location>
        <begin position="42"/>
        <end position="88"/>
    </location>
</feature>
<keyword evidence="5" id="KW-0964">Secreted</keyword>
<dbReference type="PROSITE" id="PS00022">
    <property type="entry name" value="EGF_1"/>
    <property type="match status" value="1"/>
</dbReference>
<dbReference type="EC" id="3.4.21.69" evidence="25"/>
<dbReference type="InterPro" id="IPR018097">
    <property type="entry name" value="EGF_Ca-bd_CS"/>
</dbReference>
<evidence type="ECO:0000256" key="6">
    <source>
        <dbReference type="ARBA" id="ARBA00022536"/>
    </source>
</evidence>
<dbReference type="Gene3D" id="2.10.25.10">
    <property type="entry name" value="Laminin"/>
    <property type="match status" value="2"/>
</dbReference>
<dbReference type="InterPro" id="IPR018114">
    <property type="entry name" value="TRYPSIN_HIS"/>
</dbReference>
<comment type="subcellular location">
    <subcellularLocation>
        <location evidence="1">Endoplasmic reticulum</location>
    </subcellularLocation>
    <subcellularLocation>
        <location evidence="2">Golgi apparatus</location>
    </subcellularLocation>
    <subcellularLocation>
        <location evidence="3">Secreted</location>
    </subcellularLocation>
</comment>
<keyword evidence="14 32" id="KW-0720">Serine protease</keyword>
<keyword evidence="15" id="KW-0106">Calcium</keyword>
<protein>
    <recommendedName>
        <fullName evidence="26">Vitamin K-dependent protein C</fullName>
        <ecNumber evidence="25">3.4.21.69</ecNumber>
    </recommendedName>
    <alternativeName>
        <fullName evidence="29">Anticoagulant protein C</fullName>
    </alternativeName>
    <alternativeName>
        <fullName evidence="27">Autoprothrombin IIA</fullName>
    </alternativeName>
    <alternativeName>
        <fullName evidence="28">Blood coagulation factor XIV</fullName>
    </alternativeName>
</protein>
<dbReference type="Proteomes" id="UP000005447">
    <property type="component" value="Unassembled WGS sequence"/>
</dbReference>
<dbReference type="InParanoid" id="H0VMC9"/>
<evidence type="ECO:0000256" key="10">
    <source>
        <dbReference type="ARBA" id="ARBA00022729"/>
    </source>
</evidence>
<dbReference type="GO" id="GO:0050728">
    <property type="term" value="P:negative regulation of inflammatory response"/>
    <property type="evidence" value="ECO:0007669"/>
    <property type="project" value="Ensembl"/>
</dbReference>
<dbReference type="InterPro" id="IPR035972">
    <property type="entry name" value="GLA-like_dom_SF"/>
</dbReference>
<dbReference type="InterPro" id="IPR050442">
    <property type="entry name" value="Peptidase_S1_coag_factors"/>
</dbReference>
<dbReference type="Ensembl" id="ENSCPOT00000012963.3">
    <property type="protein sequence ID" value="ENSCPOP00000011557.3"/>
    <property type="gene ID" value="ENSCPOG00000012838.4"/>
</dbReference>
<keyword evidence="17" id="KW-0094">Blood coagulation</keyword>
<feature type="domain" description="EGF-like" evidence="35">
    <location>
        <begin position="97"/>
        <end position="132"/>
    </location>
</feature>
<keyword evidence="9" id="KW-0356">Hemostasis</keyword>
<dbReference type="PROSITE" id="PS01187">
    <property type="entry name" value="EGF_CA"/>
    <property type="match status" value="1"/>
</dbReference>
<dbReference type="CDD" id="cd00190">
    <property type="entry name" value="Tryp_SPc"/>
    <property type="match status" value="1"/>
</dbReference>
<comment type="function">
    <text evidence="23">Protein C is a vitamin K-dependent serine protease that regulates blood coagulation by inactivating factors Va and VIIIa in the presence of calcium ions and phospholipids. Exerts a protective effect on the endothelial cell barrier function.</text>
</comment>
<keyword evidence="12 32" id="KW-0378">Hydrolase</keyword>
<evidence type="ECO:0000256" key="14">
    <source>
        <dbReference type="ARBA" id="ARBA00022825"/>
    </source>
</evidence>
<keyword evidence="21" id="KW-0379">Hydroxylation</keyword>
<dbReference type="InterPro" id="IPR001881">
    <property type="entry name" value="EGF-like_Ca-bd_dom"/>
</dbReference>
<evidence type="ECO:0000256" key="11">
    <source>
        <dbReference type="ARBA" id="ARBA00022737"/>
    </source>
</evidence>
<dbReference type="InterPro" id="IPR043504">
    <property type="entry name" value="Peptidase_S1_PA_chymotrypsin"/>
</dbReference>
<accession>H0VMC9</accession>
<evidence type="ECO:0000256" key="20">
    <source>
        <dbReference type="ARBA" id="ARBA00023180"/>
    </source>
</evidence>
<dbReference type="InterPro" id="IPR000152">
    <property type="entry name" value="EGF-type_Asp/Asn_hydroxyl_site"/>
</dbReference>
<dbReference type="InterPro" id="IPR017857">
    <property type="entry name" value="Coagulation_fac-like_Gla_dom"/>
</dbReference>
<evidence type="ECO:0000259" key="35">
    <source>
        <dbReference type="PROSITE" id="PS50026"/>
    </source>
</evidence>
<dbReference type="eggNOG" id="ENOG502QQ3W">
    <property type="taxonomic scope" value="Eukaryota"/>
</dbReference>
<dbReference type="CDD" id="cd00054">
    <property type="entry name" value="EGF_CA"/>
    <property type="match status" value="1"/>
</dbReference>
<dbReference type="FunCoup" id="H0VMC9">
    <property type="interactions" value="66"/>
</dbReference>
<feature type="active site" description="Charge relay system" evidence="30">
    <location>
        <position position="302"/>
    </location>
</feature>
<dbReference type="FunFam" id="2.40.10.10:FF:000365">
    <property type="match status" value="1"/>
</dbReference>
<keyword evidence="13" id="KW-0256">Endoplasmic reticulum</keyword>
<dbReference type="Pfam" id="PF14670">
    <property type="entry name" value="FXa_inhibition"/>
    <property type="match status" value="1"/>
</dbReference>
<keyword evidence="8" id="KW-0165">Cleavage on pair of basic residues</keyword>
<evidence type="ECO:0000256" key="1">
    <source>
        <dbReference type="ARBA" id="ARBA00004240"/>
    </source>
</evidence>
<dbReference type="PROSITE" id="PS00135">
    <property type="entry name" value="TRYPSIN_SER"/>
    <property type="match status" value="1"/>
</dbReference>
<evidence type="ECO:0000256" key="18">
    <source>
        <dbReference type="ARBA" id="ARBA00023145"/>
    </source>
</evidence>
<dbReference type="PIRSF" id="PIRSF001143">
    <property type="entry name" value="Factor_X"/>
    <property type="match status" value="1"/>
</dbReference>
<keyword evidence="4" id="KW-0301">Gamma-carboxyglutamic acid</keyword>
<dbReference type="GO" id="GO:0005794">
    <property type="term" value="C:Golgi apparatus"/>
    <property type="evidence" value="ECO:0007669"/>
    <property type="project" value="UniProtKB-SubCell"/>
</dbReference>
<evidence type="ECO:0000256" key="34">
    <source>
        <dbReference type="SAM" id="SignalP"/>
    </source>
</evidence>
<keyword evidence="10 34" id="KW-0732">Signal</keyword>
<evidence type="ECO:0000256" key="7">
    <source>
        <dbReference type="ARBA" id="ARBA00022670"/>
    </source>
</evidence>
<keyword evidence="16" id="KW-0333">Golgi apparatus</keyword>
<evidence type="ECO:0000256" key="13">
    <source>
        <dbReference type="ARBA" id="ARBA00022824"/>
    </source>
</evidence>
<keyword evidence="39" id="KW-1185">Reference proteome</keyword>
<feature type="domain" description="Peptidase S1" evidence="36">
    <location>
        <begin position="215"/>
        <end position="453"/>
    </location>
</feature>
<dbReference type="GO" id="GO:0006508">
    <property type="term" value="P:proteolysis"/>
    <property type="evidence" value="ECO:0007669"/>
    <property type="project" value="UniProtKB-KW"/>
</dbReference>
<dbReference type="VEuPathDB" id="HostDB:ENSCPOG00000012838"/>
<dbReference type="PRINTS" id="PR00722">
    <property type="entry name" value="CHYMOTRYPSIN"/>
</dbReference>
<keyword evidence="7 32" id="KW-0645">Protease</keyword>
<dbReference type="GeneTree" id="ENSGT00940000154505"/>
<organism evidence="38 39">
    <name type="scientific">Cavia porcellus</name>
    <name type="common">Guinea pig</name>
    <dbReference type="NCBI Taxonomy" id="10141"/>
    <lineage>
        <taxon>Eukaryota</taxon>
        <taxon>Metazoa</taxon>
        <taxon>Chordata</taxon>
        <taxon>Craniata</taxon>
        <taxon>Vertebrata</taxon>
        <taxon>Euteleostomi</taxon>
        <taxon>Mammalia</taxon>
        <taxon>Eutheria</taxon>
        <taxon>Euarchontoglires</taxon>
        <taxon>Glires</taxon>
        <taxon>Rodentia</taxon>
        <taxon>Hystricomorpha</taxon>
        <taxon>Caviidae</taxon>
        <taxon>Cavia</taxon>
    </lineage>
</organism>
<evidence type="ECO:0000256" key="32">
    <source>
        <dbReference type="RuleBase" id="RU363034"/>
    </source>
</evidence>
<dbReference type="FunFam" id="2.10.25.10:FF:000567">
    <property type="entry name" value="Vitamin K-dependent protein C"/>
    <property type="match status" value="1"/>
</dbReference>
<evidence type="ECO:0000256" key="15">
    <source>
        <dbReference type="ARBA" id="ARBA00022837"/>
    </source>
</evidence>
<dbReference type="SUPFAM" id="SSF50494">
    <property type="entry name" value="Trypsin-like serine proteases"/>
    <property type="match status" value="1"/>
</dbReference>
<feature type="disulfide bond" evidence="31">
    <location>
        <begin position="101"/>
        <end position="111"/>
    </location>
</feature>
<feature type="signal peptide" evidence="34">
    <location>
        <begin position="1"/>
        <end position="18"/>
    </location>
</feature>
<reference evidence="39" key="1">
    <citation type="journal article" date="2011" name="Nature">
        <title>A high-resolution map of human evolutionary constraint using 29 mammals.</title>
        <authorList>
            <person name="Lindblad-Toh K."/>
            <person name="Garber M."/>
            <person name="Zuk O."/>
            <person name="Lin M.F."/>
            <person name="Parker B.J."/>
            <person name="Washietl S."/>
            <person name="Kheradpour P."/>
            <person name="Ernst J."/>
            <person name="Jordan G."/>
            <person name="Mauceli E."/>
            <person name="Ward L.D."/>
            <person name="Lowe C.B."/>
            <person name="Holloway A.K."/>
            <person name="Clamp M."/>
            <person name="Gnerre S."/>
            <person name="Alfoldi J."/>
            <person name="Beal K."/>
            <person name="Chang J."/>
            <person name="Clawson H."/>
            <person name="Cuff J."/>
            <person name="Di Palma F."/>
            <person name="Fitzgerald S."/>
            <person name="Flicek P."/>
            <person name="Guttman M."/>
            <person name="Hubisz M.J."/>
            <person name="Jaffe D.B."/>
            <person name="Jungreis I."/>
            <person name="Kent W.J."/>
            <person name="Kostka D."/>
            <person name="Lara M."/>
            <person name="Martins A.L."/>
            <person name="Massingham T."/>
            <person name="Moltke I."/>
            <person name="Raney B.J."/>
            <person name="Rasmussen M.D."/>
            <person name="Robinson J."/>
            <person name="Stark A."/>
            <person name="Vilella A.J."/>
            <person name="Wen J."/>
            <person name="Xie X."/>
            <person name="Zody M.C."/>
            <person name="Baldwin J."/>
            <person name="Bloom T."/>
            <person name="Chin C.W."/>
            <person name="Heiman D."/>
            <person name="Nicol R."/>
            <person name="Nusbaum C."/>
            <person name="Young S."/>
            <person name="Wilkinson J."/>
            <person name="Worley K.C."/>
            <person name="Kovar C.L."/>
            <person name="Muzny D.M."/>
            <person name="Gibbs R.A."/>
            <person name="Cree A."/>
            <person name="Dihn H.H."/>
            <person name="Fowler G."/>
            <person name="Jhangiani S."/>
            <person name="Joshi V."/>
            <person name="Lee S."/>
            <person name="Lewis L.R."/>
            <person name="Nazareth L.V."/>
            <person name="Okwuonu G."/>
            <person name="Santibanez J."/>
            <person name="Warren W.C."/>
            <person name="Mardis E.R."/>
            <person name="Weinstock G.M."/>
            <person name="Wilson R.K."/>
            <person name="Delehaunty K."/>
            <person name="Dooling D."/>
            <person name="Fronik C."/>
            <person name="Fulton L."/>
            <person name="Fulton B."/>
            <person name="Graves T."/>
            <person name="Minx P."/>
            <person name="Sodergren E."/>
            <person name="Birney E."/>
            <person name="Margulies E.H."/>
            <person name="Herrero J."/>
            <person name="Green E.D."/>
            <person name="Haussler D."/>
            <person name="Siepel A."/>
            <person name="Goldman N."/>
            <person name="Pollard K.S."/>
            <person name="Pedersen J.S."/>
            <person name="Lander E.S."/>
            <person name="Kellis M."/>
        </authorList>
    </citation>
    <scope>NUCLEOTIDE SEQUENCE [LARGE SCALE GENOMIC DNA]</scope>
    <source>
        <strain evidence="39">2N</strain>
    </source>
</reference>
<evidence type="ECO:0000256" key="4">
    <source>
        <dbReference type="ARBA" id="ARBA00022479"/>
    </source>
</evidence>
<dbReference type="GO" id="GO:0030195">
    <property type="term" value="P:negative regulation of blood coagulation"/>
    <property type="evidence" value="ECO:0007669"/>
    <property type="project" value="UniProtKB-ARBA"/>
</dbReference>
<evidence type="ECO:0000256" key="16">
    <source>
        <dbReference type="ARBA" id="ARBA00023034"/>
    </source>
</evidence>
<evidence type="ECO:0000256" key="12">
    <source>
        <dbReference type="ARBA" id="ARBA00022801"/>
    </source>
</evidence>
<keyword evidence="11" id="KW-0677">Repeat</keyword>
<feature type="active site" description="Charge relay system" evidence="30">
    <location>
        <position position="405"/>
    </location>
</feature>
<evidence type="ECO:0000256" key="22">
    <source>
        <dbReference type="ARBA" id="ARBA00036045"/>
    </source>
</evidence>
<dbReference type="FunFam" id="2.40.10.10:FF:000256">
    <property type="entry name" value="Vitamin K-dependent protein C"/>
    <property type="match status" value="1"/>
</dbReference>
<keyword evidence="18" id="KW-0865">Zymogen</keyword>
<evidence type="ECO:0000256" key="23">
    <source>
        <dbReference type="ARBA" id="ARBA00037553"/>
    </source>
</evidence>
<evidence type="ECO:0000256" key="26">
    <source>
        <dbReference type="ARBA" id="ARBA00040219"/>
    </source>
</evidence>
<comment type="caution">
    <text evidence="31">Lacks conserved residue(s) required for the propagation of feature annotation.</text>
</comment>
<dbReference type="FunFam" id="2.10.25.10:FF:000549">
    <property type="entry name" value="Vitamin K-dependent protein C"/>
    <property type="match status" value="1"/>
</dbReference>
<dbReference type="GO" id="GO:1903142">
    <property type="term" value="P:positive regulation of establishment of endothelial barrier"/>
    <property type="evidence" value="ECO:0007669"/>
    <property type="project" value="Ensembl"/>
</dbReference>
<evidence type="ECO:0000256" key="3">
    <source>
        <dbReference type="ARBA" id="ARBA00004613"/>
    </source>
</evidence>
<feature type="active site" description="Charge relay system" evidence="30">
    <location>
        <position position="252"/>
    </location>
</feature>
<feature type="region of interest" description="Disordered" evidence="33">
    <location>
        <begin position="196"/>
        <end position="217"/>
    </location>
</feature>
<feature type="disulfide bond" evidence="31">
    <location>
        <begin position="122"/>
        <end position="131"/>
    </location>
</feature>
<dbReference type="PROSITE" id="PS01186">
    <property type="entry name" value="EGF_2"/>
    <property type="match status" value="1"/>
</dbReference>
<dbReference type="AlphaFoldDB" id="H0VMC9"/>
<evidence type="ECO:0000259" key="37">
    <source>
        <dbReference type="PROSITE" id="PS50998"/>
    </source>
</evidence>
<dbReference type="PROSITE" id="PS50240">
    <property type="entry name" value="TRYPSIN_DOM"/>
    <property type="match status" value="1"/>
</dbReference>
<evidence type="ECO:0000256" key="30">
    <source>
        <dbReference type="PIRSR" id="PIRSR001143-1"/>
    </source>
</evidence>
<dbReference type="HOGENOM" id="CLU_006842_19_5_1"/>
<dbReference type="Gene3D" id="2.40.10.10">
    <property type="entry name" value="Trypsin-like serine proteases"/>
    <property type="match status" value="2"/>
</dbReference>
<keyword evidence="20" id="KW-0325">Glycoprotein</keyword>
<dbReference type="InterPro" id="IPR009003">
    <property type="entry name" value="Peptidase_S1_PA"/>
</dbReference>
<evidence type="ECO:0000256" key="33">
    <source>
        <dbReference type="SAM" id="MobiDB-lite"/>
    </source>
</evidence>
<evidence type="ECO:0000256" key="19">
    <source>
        <dbReference type="ARBA" id="ARBA00023157"/>
    </source>
</evidence>
<dbReference type="InterPro" id="IPR001314">
    <property type="entry name" value="Peptidase_S1A"/>
</dbReference>
<evidence type="ECO:0000256" key="17">
    <source>
        <dbReference type="ARBA" id="ARBA00023084"/>
    </source>
</evidence>
<dbReference type="SMART" id="SM00069">
    <property type="entry name" value="GLA"/>
    <property type="match status" value="1"/>
</dbReference>
<name>H0VMC9_CAVPO</name>
<dbReference type="Gene3D" id="4.10.740.10">
    <property type="entry name" value="Coagulation Factor IX"/>
    <property type="match status" value="1"/>
</dbReference>
<dbReference type="EMBL" id="AAKN02006931">
    <property type="status" value="NOT_ANNOTATED_CDS"/>
    <property type="molecule type" value="Genomic_DNA"/>
</dbReference>
<evidence type="ECO:0000256" key="8">
    <source>
        <dbReference type="ARBA" id="ARBA00022685"/>
    </source>
</evidence>
<evidence type="ECO:0000256" key="29">
    <source>
        <dbReference type="ARBA" id="ARBA00042906"/>
    </source>
</evidence>
<evidence type="ECO:0000256" key="5">
    <source>
        <dbReference type="ARBA" id="ARBA00022525"/>
    </source>
</evidence>
<evidence type="ECO:0000256" key="27">
    <source>
        <dbReference type="ARBA" id="ARBA00041306"/>
    </source>
</evidence>
<dbReference type="Bgee" id="ENSCPOG00000012838">
    <property type="expression patterns" value="Expressed in liver and 1 other cell type or tissue"/>
</dbReference>
<dbReference type="InterPro" id="IPR012224">
    <property type="entry name" value="Pept_S1A_FX"/>
</dbReference>
<evidence type="ECO:0000256" key="31">
    <source>
        <dbReference type="PROSITE-ProRule" id="PRU00076"/>
    </source>
</evidence>
<evidence type="ECO:0000256" key="2">
    <source>
        <dbReference type="ARBA" id="ARBA00004555"/>
    </source>
</evidence>
<dbReference type="FunFam" id="4.10.740.10:FF:000001">
    <property type="entry name" value="vitamin K-dependent protein S"/>
    <property type="match status" value="1"/>
</dbReference>
<keyword evidence="6 31" id="KW-0245">EGF-like domain</keyword>
<dbReference type="InterPro" id="IPR033116">
    <property type="entry name" value="TRYPSIN_SER"/>
</dbReference>
<reference evidence="38" key="3">
    <citation type="submission" date="2025-09" db="UniProtKB">
        <authorList>
            <consortium name="Ensembl"/>
        </authorList>
    </citation>
    <scope>IDENTIFICATION</scope>
    <source>
        <strain evidence="38">2N</strain>
    </source>
</reference>
<dbReference type="PANTHER" id="PTHR24278">
    <property type="entry name" value="COAGULATION FACTOR"/>
    <property type="match status" value="1"/>
</dbReference>
<dbReference type="SMART" id="SM00179">
    <property type="entry name" value="EGF_CA"/>
    <property type="match status" value="1"/>
</dbReference>
<dbReference type="PROSITE" id="PS50026">
    <property type="entry name" value="EGF_3"/>
    <property type="match status" value="1"/>
</dbReference>
<dbReference type="SMART" id="SM00020">
    <property type="entry name" value="Tryp_SPc"/>
    <property type="match status" value="1"/>
</dbReference>
<evidence type="ECO:0000256" key="21">
    <source>
        <dbReference type="ARBA" id="ARBA00023278"/>
    </source>
</evidence>
<dbReference type="PROSITE" id="PS50998">
    <property type="entry name" value="GLA_2"/>
    <property type="match status" value="1"/>
</dbReference>
<dbReference type="SUPFAM" id="SSF57630">
    <property type="entry name" value="GLA-domain"/>
    <property type="match status" value="1"/>
</dbReference>
<dbReference type="GO" id="GO:0043066">
    <property type="term" value="P:negative regulation of apoptotic process"/>
    <property type="evidence" value="ECO:0007669"/>
    <property type="project" value="Ensembl"/>
</dbReference>
<evidence type="ECO:0000313" key="38">
    <source>
        <dbReference type="Ensembl" id="ENSCPOP00000011557.3"/>
    </source>
</evidence>
<evidence type="ECO:0000259" key="36">
    <source>
        <dbReference type="PROSITE" id="PS50240"/>
    </source>
</evidence>
<dbReference type="Pfam" id="PF00594">
    <property type="entry name" value="Gla"/>
    <property type="match status" value="1"/>
</dbReference>
<dbReference type="PANTHER" id="PTHR24278:SF0">
    <property type="entry name" value="VITAMIN K-DEPENDENT PROTEIN C"/>
    <property type="match status" value="1"/>
</dbReference>
<proteinExistence type="predicted"/>
<dbReference type="GO" id="GO:0005509">
    <property type="term" value="F:calcium ion binding"/>
    <property type="evidence" value="ECO:0007669"/>
    <property type="project" value="InterPro"/>
</dbReference>
<gene>
    <name evidence="38" type="primary">PROC</name>
</gene>
<dbReference type="GO" id="GO:0007596">
    <property type="term" value="P:blood coagulation"/>
    <property type="evidence" value="ECO:0007669"/>
    <property type="project" value="UniProtKB-KW"/>
</dbReference>
<dbReference type="OMA" id="VAPHNEC"/>
<dbReference type="PROSITE" id="PS00134">
    <property type="entry name" value="TRYPSIN_HIS"/>
    <property type="match status" value="1"/>
</dbReference>
<dbReference type="PROSITE" id="PS00010">
    <property type="entry name" value="ASX_HYDROXYL"/>
    <property type="match status" value="1"/>
</dbReference>
<sequence length="464" mass="51360">MWRLAGLLLFLAIWGISGKPVPSDSVFSSSQRAHQVLRIRKRANAFLEEVRPGNLERECYEEICDFEEAKEIFQTVDATLAFWSTYFDGDQCANLPPEHQCASPCCEHGVCIDGLGSFTCACKAGWEGRFCQNEVSYSNCSVNNGGCAHYCLVEGDARRCSCAPDYKLADDHLQCEPVVIFPCGRIQMQVEKKRSNYKRDTNQVEQENQDEPLDPRMINSTESSGVILLDSKKKLSCGGVLIHSSWVLTAAHCMDGSRKLTVRLGSGCSEYDLRRRDKGEVELDIKEIFIHPNYTRRTTNNDIALLHLAQPTILSKTIVPICLPDSGLAERELTQAGQETVVTGWGYKSERKGDTRRNPTSILNSIRIPVAPHTECTQVMNSVVSENMLCAGILGDSRDACDGDSGGPMVASFQGTWFLVGLVSWGEGCGVPNNYGVYTKVSRYLDWINSHITGKGGVPRNHVL</sequence>
<feature type="chain" id="PRO_5012452257" description="Vitamin K-dependent protein C" evidence="34">
    <location>
        <begin position="19"/>
        <end position="464"/>
    </location>
</feature>
<dbReference type="SUPFAM" id="SSF57196">
    <property type="entry name" value="EGF/Laminin"/>
    <property type="match status" value="2"/>
</dbReference>
<dbReference type="PRINTS" id="PR00001">
    <property type="entry name" value="GLABLOOD"/>
</dbReference>
<evidence type="ECO:0000313" key="39">
    <source>
        <dbReference type="Proteomes" id="UP000005447"/>
    </source>
</evidence>
<evidence type="ECO:0000256" key="25">
    <source>
        <dbReference type="ARBA" id="ARBA00038995"/>
    </source>
</evidence>
<evidence type="ECO:0000256" key="24">
    <source>
        <dbReference type="ARBA" id="ARBA00038638"/>
    </source>
</evidence>